<dbReference type="EMBL" id="MU006725">
    <property type="protein sequence ID" value="KAF2625475.1"/>
    <property type="molecule type" value="Genomic_DNA"/>
</dbReference>
<evidence type="ECO:0000313" key="1">
    <source>
        <dbReference type="EMBL" id="KAF2625475.1"/>
    </source>
</evidence>
<dbReference type="Proteomes" id="UP000799754">
    <property type="component" value="Unassembled WGS sequence"/>
</dbReference>
<accession>A0ACB6RTZ1</accession>
<reference evidence="1" key="1">
    <citation type="journal article" date="2020" name="Stud. Mycol.">
        <title>101 Dothideomycetes genomes: a test case for predicting lifestyles and emergence of pathogens.</title>
        <authorList>
            <person name="Haridas S."/>
            <person name="Albert R."/>
            <person name="Binder M."/>
            <person name="Bloem J."/>
            <person name="Labutti K."/>
            <person name="Salamov A."/>
            <person name="Andreopoulos B."/>
            <person name="Baker S."/>
            <person name="Barry K."/>
            <person name="Bills G."/>
            <person name="Bluhm B."/>
            <person name="Cannon C."/>
            <person name="Castanera R."/>
            <person name="Culley D."/>
            <person name="Daum C."/>
            <person name="Ezra D."/>
            <person name="Gonzalez J."/>
            <person name="Henrissat B."/>
            <person name="Kuo A."/>
            <person name="Liang C."/>
            <person name="Lipzen A."/>
            <person name="Lutzoni F."/>
            <person name="Magnuson J."/>
            <person name="Mondo S."/>
            <person name="Nolan M."/>
            <person name="Ohm R."/>
            <person name="Pangilinan J."/>
            <person name="Park H.-J."/>
            <person name="Ramirez L."/>
            <person name="Alfaro M."/>
            <person name="Sun H."/>
            <person name="Tritt A."/>
            <person name="Yoshinaga Y."/>
            <person name="Zwiers L.-H."/>
            <person name="Turgeon B."/>
            <person name="Goodwin S."/>
            <person name="Spatafora J."/>
            <person name="Crous P."/>
            <person name="Grigoriev I."/>
        </authorList>
    </citation>
    <scope>NUCLEOTIDE SEQUENCE</scope>
    <source>
        <strain evidence="1">CBS 525.71</strain>
    </source>
</reference>
<keyword evidence="2" id="KW-1185">Reference proteome</keyword>
<protein>
    <submittedName>
        <fullName evidence="1">Uncharacterized protein</fullName>
    </submittedName>
</protein>
<evidence type="ECO:0000313" key="2">
    <source>
        <dbReference type="Proteomes" id="UP000799754"/>
    </source>
</evidence>
<name>A0ACB6RTZ1_9PLEO</name>
<sequence length="116" mass="13630">MRVSETTGLNERIELLIYESCRKEVPPLIVNCALADRAWACQERVLSPRILHYTTEQLFWEYRHHFHAEEGIQSFNNFNFGSGFTTARGIVWRLMRQNAGSFDRLLGRYNEILHGE</sequence>
<organism evidence="1 2">
    <name type="scientific">Macroventuria anomochaeta</name>
    <dbReference type="NCBI Taxonomy" id="301207"/>
    <lineage>
        <taxon>Eukaryota</taxon>
        <taxon>Fungi</taxon>
        <taxon>Dikarya</taxon>
        <taxon>Ascomycota</taxon>
        <taxon>Pezizomycotina</taxon>
        <taxon>Dothideomycetes</taxon>
        <taxon>Pleosporomycetidae</taxon>
        <taxon>Pleosporales</taxon>
        <taxon>Pleosporineae</taxon>
        <taxon>Didymellaceae</taxon>
        <taxon>Macroventuria</taxon>
    </lineage>
</organism>
<proteinExistence type="predicted"/>
<comment type="caution">
    <text evidence="1">The sequence shown here is derived from an EMBL/GenBank/DDBJ whole genome shotgun (WGS) entry which is preliminary data.</text>
</comment>
<gene>
    <name evidence="1" type="ORF">BU25DRAFT_473454</name>
</gene>